<keyword evidence="2" id="KW-1185">Reference proteome</keyword>
<protein>
    <submittedName>
        <fullName evidence="1">Uncharacterized protein</fullName>
    </submittedName>
</protein>
<reference evidence="2" key="2">
    <citation type="journal article" date="2017" name="J. Anim. Genet.">
        <title>Multiple reference genome sequences of hot pepper reveal the massive evolution of plant disease resistance genes by retroduplication.</title>
        <authorList>
            <person name="Kim S."/>
            <person name="Park J."/>
            <person name="Yeom S.-I."/>
            <person name="Kim Y.-M."/>
            <person name="Seo E."/>
            <person name="Kim K.-T."/>
            <person name="Kim M.-S."/>
            <person name="Lee J.M."/>
            <person name="Cheong K."/>
            <person name="Shin H.-S."/>
            <person name="Kim S.-B."/>
            <person name="Han K."/>
            <person name="Lee J."/>
            <person name="Park M."/>
            <person name="Lee H.-A."/>
            <person name="Lee H.-Y."/>
            <person name="Lee Y."/>
            <person name="Oh S."/>
            <person name="Lee J.H."/>
            <person name="Choi E."/>
            <person name="Choi E."/>
            <person name="Lee S.E."/>
            <person name="Jeon J."/>
            <person name="Kim H."/>
            <person name="Choi G."/>
            <person name="Song H."/>
            <person name="Lee J."/>
            <person name="Lee S.-C."/>
            <person name="Kwon J.-K."/>
            <person name="Lee H.-Y."/>
            <person name="Koo N."/>
            <person name="Hong Y."/>
            <person name="Kim R.W."/>
            <person name="Kang W.-H."/>
            <person name="Huh J.H."/>
            <person name="Kang B.-C."/>
            <person name="Yang T.-J."/>
            <person name="Lee Y.-H."/>
            <person name="Bennetzen J.L."/>
            <person name="Choi D."/>
        </authorList>
    </citation>
    <scope>NUCLEOTIDE SEQUENCE [LARGE SCALE GENOMIC DNA]</scope>
    <source>
        <strain evidence="2">cv. PBC81</strain>
    </source>
</reference>
<reference evidence="1 2" key="1">
    <citation type="journal article" date="2017" name="Genome Biol.">
        <title>New reference genome sequences of hot pepper reveal the massive evolution of plant disease-resistance genes by retroduplication.</title>
        <authorList>
            <person name="Kim S."/>
            <person name="Park J."/>
            <person name="Yeom S.I."/>
            <person name="Kim Y.M."/>
            <person name="Seo E."/>
            <person name="Kim K.T."/>
            <person name="Kim M.S."/>
            <person name="Lee J.M."/>
            <person name="Cheong K."/>
            <person name="Shin H.S."/>
            <person name="Kim S.B."/>
            <person name="Han K."/>
            <person name="Lee J."/>
            <person name="Park M."/>
            <person name="Lee H.A."/>
            <person name="Lee H.Y."/>
            <person name="Lee Y."/>
            <person name="Oh S."/>
            <person name="Lee J.H."/>
            <person name="Choi E."/>
            <person name="Choi E."/>
            <person name="Lee S.E."/>
            <person name="Jeon J."/>
            <person name="Kim H."/>
            <person name="Choi G."/>
            <person name="Song H."/>
            <person name="Lee J."/>
            <person name="Lee S.C."/>
            <person name="Kwon J.K."/>
            <person name="Lee H.Y."/>
            <person name="Koo N."/>
            <person name="Hong Y."/>
            <person name="Kim R.W."/>
            <person name="Kang W.H."/>
            <person name="Huh J.H."/>
            <person name="Kang B.C."/>
            <person name="Yang T.J."/>
            <person name="Lee Y.H."/>
            <person name="Bennetzen J.L."/>
            <person name="Choi D."/>
        </authorList>
    </citation>
    <scope>NUCLEOTIDE SEQUENCE [LARGE SCALE GENOMIC DNA]</scope>
    <source>
        <strain evidence="2">cv. PBC81</strain>
    </source>
</reference>
<name>A0A2G2VCF9_CAPBA</name>
<dbReference type="AlphaFoldDB" id="A0A2G2VCF9"/>
<evidence type="ECO:0000313" key="2">
    <source>
        <dbReference type="Proteomes" id="UP000224567"/>
    </source>
</evidence>
<sequence length="121" mass="14185">MDFEIAEIKSSELRLERFRSKYAPTYPTRYFSPLEADLVRNSLYHHSTDSNVSRSPNSISKDKVLVDSVDSVDDEPLFPEPDRDLSYYKLIEWDMSHSLGKFTDFEIEEYECGTEVPRHIL</sequence>
<dbReference type="Proteomes" id="UP000224567">
    <property type="component" value="Unassembled WGS sequence"/>
</dbReference>
<proteinExistence type="predicted"/>
<evidence type="ECO:0000313" key="1">
    <source>
        <dbReference type="EMBL" id="PHT30608.1"/>
    </source>
</evidence>
<comment type="caution">
    <text evidence="1">The sequence shown here is derived from an EMBL/GenBank/DDBJ whole genome shotgun (WGS) entry which is preliminary data.</text>
</comment>
<dbReference type="EMBL" id="MLFT02000031">
    <property type="protein sequence ID" value="PHT30608.1"/>
    <property type="molecule type" value="Genomic_DNA"/>
</dbReference>
<dbReference type="PANTHER" id="PTHR21726">
    <property type="entry name" value="PHOSPHATIDYLINOSITOL N-ACETYLGLUCOSAMINYLTRANSFERASE SUBUNIT P DOWN SYNDROME CRITICAL REGION PROTEIN 5 -RELATED"/>
    <property type="match status" value="1"/>
</dbReference>
<gene>
    <name evidence="1" type="ORF">CQW23_29788</name>
</gene>
<dbReference type="PANTHER" id="PTHR21726:SF61">
    <property type="entry name" value="DNAA INITIATOR-ASSOCIATING PROTEIN"/>
    <property type="match status" value="1"/>
</dbReference>
<accession>A0A2G2VCF9</accession>
<organism evidence="1 2">
    <name type="scientific">Capsicum baccatum</name>
    <name type="common">Peruvian pepper</name>
    <dbReference type="NCBI Taxonomy" id="33114"/>
    <lineage>
        <taxon>Eukaryota</taxon>
        <taxon>Viridiplantae</taxon>
        <taxon>Streptophyta</taxon>
        <taxon>Embryophyta</taxon>
        <taxon>Tracheophyta</taxon>
        <taxon>Spermatophyta</taxon>
        <taxon>Magnoliopsida</taxon>
        <taxon>eudicotyledons</taxon>
        <taxon>Gunneridae</taxon>
        <taxon>Pentapetalae</taxon>
        <taxon>asterids</taxon>
        <taxon>lamiids</taxon>
        <taxon>Solanales</taxon>
        <taxon>Solanaceae</taxon>
        <taxon>Solanoideae</taxon>
        <taxon>Capsiceae</taxon>
        <taxon>Capsicum</taxon>
    </lineage>
</organism>